<keyword evidence="7" id="KW-1185">Reference proteome</keyword>
<keyword evidence="2" id="KW-0805">Transcription regulation</keyword>
<sequence length="95" mass="10803">MNNRIASQKKQTMGTLKDWHRADIVAALRKRGMSLAQLSRDHGLASRTLNNAFERHYPKAESLIAQALEMSPEQLWPSRYTGKTLSKLLPGDRDK</sequence>
<protein>
    <submittedName>
        <fullName evidence="6">Helix-turn-helix domain-containing protein</fullName>
    </submittedName>
</protein>
<evidence type="ECO:0000313" key="7">
    <source>
        <dbReference type="Proteomes" id="UP001205357"/>
    </source>
</evidence>
<dbReference type="InterPro" id="IPR038722">
    <property type="entry name" value="Ner_HTH_dom"/>
</dbReference>
<keyword evidence="3" id="KW-0238">DNA-binding</keyword>
<evidence type="ECO:0000259" key="5">
    <source>
        <dbReference type="Pfam" id="PF13693"/>
    </source>
</evidence>
<dbReference type="Gene3D" id="1.10.260.40">
    <property type="entry name" value="lambda repressor-like DNA-binding domains"/>
    <property type="match status" value="1"/>
</dbReference>
<evidence type="ECO:0000313" key="6">
    <source>
        <dbReference type="EMBL" id="MCS2162846.1"/>
    </source>
</evidence>
<comment type="caution">
    <text evidence="6">The sequence shown here is derived from an EMBL/GenBank/DDBJ whole genome shotgun (WGS) entry which is preliminary data.</text>
</comment>
<keyword evidence="4" id="KW-0804">Transcription</keyword>
<dbReference type="Proteomes" id="UP001205357">
    <property type="component" value="Unassembled WGS sequence"/>
</dbReference>
<name>A0ABT2E4P0_9ENTR</name>
<dbReference type="Pfam" id="PF13693">
    <property type="entry name" value="HTH_35"/>
    <property type="match status" value="1"/>
</dbReference>
<dbReference type="RefSeq" id="WP_258989378.1">
    <property type="nucleotide sequence ID" value="NZ_JALIGE010000075.1"/>
</dbReference>
<comment type="similarity">
    <text evidence="1">Belongs to the ner transcriptional regulatory family.</text>
</comment>
<reference evidence="6 7" key="1">
    <citation type="submission" date="2022-04" db="EMBL/GenBank/DDBJ databases">
        <title>Proposal of a three novel species of Scandinavium, Scandinavium hiltneri, Scandinavium manionii, Scandinavium tedordense.</title>
        <authorList>
            <person name="Maddock D.W."/>
            <person name="Brady C.L."/>
            <person name="Denman S."/>
            <person name="Arnold D."/>
        </authorList>
    </citation>
    <scope>NUCLEOTIDE SEQUENCE [LARGE SCALE GENOMIC DNA]</scope>
    <source>
        <strain evidence="6 7">H11S7</strain>
    </source>
</reference>
<evidence type="ECO:0000256" key="4">
    <source>
        <dbReference type="ARBA" id="ARBA00023163"/>
    </source>
</evidence>
<evidence type="ECO:0000256" key="3">
    <source>
        <dbReference type="ARBA" id="ARBA00023125"/>
    </source>
</evidence>
<accession>A0ABT2E4P0</accession>
<proteinExistence type="inferred from homology"/>
<evidence type="ECO:0000256" key="2">
    <source>
        <dbReference type="ARBA" id="ARBA00023015"/>
    </source>
</evidence>
<dbReference type="InterPro" id="IPR010982">
    <property type="entry name" value="Lambda_DNA-bd_dom_sf"/>
</dbReference>
<feature type="domain" description="Ner winged helix-turn-helix DNA-binding" evidence="5">
    <location>
        <begin position="18"/>
        <end position="84"/>
    </location>
</feature>
<organism evidence="6 7">
    <name type="scientific">Scandinavium hiltneri</name>
    <dbReference type="NCBI Taxonomy" id="2926519"/>
    <lineage>
        <taxon>Bacteria</taxon>
        <taxon>Pseudomonadati</taxon>
        <taxon>Pseudomonadota</taxon>
        <taxon>Gammaproteobacteria</taxon>
        <taxon>Enterobacterales</taxon>
        <taxon>Enterobacteriaceae</taxon>
        <taxon>Scandinavium</taxon>
    </lineage>
</organism>
<gene>
    <name evidence="6" type="ORF">MUU47_17310</name>
</gene>
<dbReference type="SUPFAM" id="SSF47413">
    <property type="entry name" value="lambda repressor-like DNA-binding domains"/>
    <property type="match status" value="1"/>
</dbReference>
<evidence type="ECO:0000256" key="1">
    <source>
        <dbReference type="ARBA" id="ARBA00006157"/>
    </source>
</evidence>
<dbReference type="EMBL" id="JALIGE010000075">
    <property type="protein sequence ID" value="MCS2162846.1"/>
    <property type="molecule type" value="Genomic_DNA"/>
</dbReference>